<evidence type="ECO:0000256" key="3">
    <source>
        <dbReference type="ARBA" id="ARBA00009381"/>
    </source>
</evidence>
<comment type="catalytic activity">
    <reaction evidence="2 9">
        <text>glutathione + H2O = L-cysteinylglycine + L-glutamate</text>
        <dbReference type="Rhea" id="RHEA:28807"/>
        <dbReference type="ChEBI" id="CHEBI:15377"/>
        <dbReference type="ChEBI" id="CHEBI:29985"/>
        <dbReference type="ChEBI" id="CHEBI:57925"/>
        <dbReference type="ChEBI" id="CHEBI:61694"/>
        <dbReference type="EC" id="3.4.19.13"/>
    </reaction>
</comment>
<dbReference type="InterPro" id="IPR051792">
    <property type="entry name" value="GGT_bact"/>
</dbReference>
<protein>
    <recommendedName>
        <fullName evidence="9">Glutathione hydrolase proenzyme</fullName>
        <ecNumber evidence="9">2.3.2.2</ecNumber>
        <ecNumber evidence="9">3.4.19.13</ecNumber>
    </recommendedName>
    <component>
        <recommendedName>
            <fullName evidence="9">Glutathione hydrolase large chain</fullName>
        </recommendedName>
    </component>
    <component>
        <recommendedName>
            <fullName evidence="9">Glutathione hydrolase small chain</fullName>
        </recommendedName>
    </component>
</protein>
<dbReference type="Gene3D" id="1.10.246.130">
    <property type="match status" value="1"/>
</dbReference>
<dbReference type="PANTHER" id="PTHR43199">
    <property type="entry name" value="GLUTATHIONE HYDROLASE"/>
    <property type="match status" value="1"/>
</dbReference>
<keyword evidence="6 9" id="KW-0865">Zymogen</keyword>
<evidence type="ECO:0000313" key="11">
    <source>
        <dbReference type="EMBL" id="MFC0048277.1"/>
    </source>
</evidence>
<dbReference type="RefSeq" id="WP_377242310.1">
    <property type="nucleotide sequence ID" value="NZ_JBHLXP010000001.1"/>
</dbReference>
<name>A0ABV6BDX1_9GAMM</name>
<keyword evidence="12" id="KW-1185">Reference proteome</keyword>
<dbReference type="PRINTS" id="PR01210">
    <property type="entry name" value="GGTRANSPTASE"/>
</dbReference>
<feature type="chain" id="PRO_5046358520" description="Glutathione hydrolase proenzyme" evidence="10">
    <location>
        <begin position="30"/>
        <end position="583"/>
    </location>
</feature>
<dbReference type="EMBL" id="JBHLXP010000001">
    <property type="protein sequence ID" value="MFC0048277.1"/>
    <property type="molecule type" value="Genomic_DNA"/>
</dbReference>
<reference evidence="11 12" key="1">
    <citation type="submission" date="2024-09" db="EMBL/GenBank/DDBJ databases">
        <authorList>
            <person name="Sun Q."/>
            <person name="Mori K."/>
        </authorList>
    </citation>
    <scope>NUCLEOTIDE SEQUENCE [LARGE SCALE GENOMIC DNA]</scope>
    <source>
        <strain evidence="11 12">KCTC 23315</strain>
    </source>
</reference>
<evidence type="ECO:0000256" key="5">
    <source>
        <dbReference type="ARBA" id="ARBA00022801"/>
    </source>
</evidence>
<sequence length="583" mass="62907">MFHLRFCTRLLWGSALLMQSFGLITVAQAAGQQDPESATGIQHKQQVRARQFMVVSANPYASEAGYQMLQLGGTAVDAAVAMQLVLGLVEPQSSGIGGGLFMLAWQDKTKQLHTLDGRETAPAAATPDWFVQDGKLLDWPQAFVGGKAVGTPGVIAALAQAQQKFGKLRWEQLFAPAIALAEQGFKVSPRLHMLLSGSRHPGLQRFANSRDYFYPDGKPLPVGFVRKNPAYAALLRSIAKDGPQAFYQGDNAKAIISAVNQATINPGQMTDADLQSYQPVWRDPICAPYREVKVCGMAPPSSGSIAVLQMLGILNHFELKTLKPESVAAVHLISQASRLAFADRERYAADPAFSPVPVAGLLAPAYLKQRAAQINLKADNQQITAGVPEGAVPLGEAKALEYANTSHLSVVDKDGNAVSMTTSIENAFGSGLMVNGYLLNNQLTDFSLQARDKGLWVANRVEAGKRPRSSMAPMLVFDQHNQLQMIAGSPGGSRIINYVAQSLVAMIDWQMGPQQAADLAKFTHRNDVLAVEEGTPLVHLPLQEMGYQVRVTELNSGLHLIKRDKAGWLGGADPRREGVAKGQ</sequence>
<dbReference type="InterPro" id="IPR000101">
    <property type="entry name" value="GGT_peptidase"/>
</dbReference>
<keyword evidence="5 9" id="KW-0378">Hydrolase</keyword>
<dbReference type="PANTHER" id="PTHR43199:SF1">
    <property type="entry name" value="GLUTATHIONE HYDROLASE PROENZYME"/>
    <property type="match status" value="1"/>
</dbReference>
<evidence type="ECO:0000256" key="8">
    <source>
        <dbReference type="ARBA" id="ARBA00047417"/>
    </source>
</evidence>
<dbReference type="Pfam" id="PF01019">
    <property type="entry name" value="G_glu_transpept"/>
    <property type="match status" value="1"/>
</dbReference>
<evidence type="ECO:0000256" key="2">
    <source>
        <dbReference type="ARBA" id="ARBA00001089"/>
    </source>
</evidence>
<keyword evidence="7 9" id="KW-0012">Acyltransferase</keyword>
<dbReference type="EC" id="2.3.2.2" evidence="9"/>
<dbReference type="NCBIfam" id="TIGR00066">
    <property type="entry name" value="g_glut_trans"/>
    <property type="match status" value="1"/>
</dbReference>
<dbReference type="InterPro" id="IPR043137">
    <property type="entry name" value="GGT_ssub_C"/>
</dbReference>
<comment type="catalytic activity">
    <reaction evidence="8 9">
        <text>an N-terminal (5-L-glutamyl)-[peptide] + an alpha-amino acid = 5-L-glutamyl amino acid + an N-terminal L-alpha-aminoacyl-[peptide]</text>
        <dbReference type="Rhea" id="RHEA:23904"/>
        <dbReference type="Rhea" id="RHEA-COMP:9780"/>
        <dbReference type="Rhea" id="RHEA-COMP:9795"/>
        <dbReference type="ChEBI" id="CHEBI:77644"/>
        <dbReference type="ChEBI" id="CHEBI:78597"/>
        <dbReference type="ChEBI" id="CHEBI:78599"/>
        <dbReference type="ChEBI" id="CHEBI:78608"/>
        <dbReference type="EC" id="2.3.2.2"/>
    </reaction>
</comment>
<evidence type="ECO:0000256" key="9">
    <source>
        <dbReference type="RuleBase" id="RU368036"/>
    </source>
</evidence>
<comment type="PTM">
    <text evidence="9">Cleaved by autocatalysis into a large and a small subunit.</text>
</comment>
<evidence type="ECO:0000256" key="6">
    <source>
        <dbReference type="ARBA" id="ARBA00023145"/>
    </source>
</evidence>
<keyword evidence="4 9" id="KW-0808">Transferase</keyword>
<dbReference type="SUPFAM" id="SSF56235">
    <property type="entry name" value="N-terminal nucleophile aminohydrolases (Ntn hydrolases)"/>
    <property type="match status" value="1"/>
</dbReference>
<comment type="catalytic activity">
    <reaction evidence="1 9">
        <text>an S-substituted glutathione + H2O = an S-substituted L-cysteinylglycine + L-glutamate</text>
        <dbReference type="Rhea" id="RHEA:59468"/>
        <dbReference type="ChEBI" id="CHEBI:15377"/>
        <dbReference type="ChEBI" id="CHEBI:29985"/>
        <dbReference type="ChEBI" id="CHEBI:90779"/>
        <dbReference type="ChEBI" id="CHEBI:143103"/>
        <dbReference type="EC" id="3.4.19.13"/>
    </reaction>
</comment>
<evidence type="ECO:0000256" key="10">
    <source>
        <dbReference type="SAM" id="SignalP"/>
    </source>
</evidence>
<evidence type="ECO:0000256" key="1">
    <source>
        <dbReference type="ARBA" id="ARBA00001049"/>
    </source>
</evidence>
<evidence type="ECO:0000256" key="7">
    <source>
        <dbReference type="ARBA" id="ARBA00023315"/>
    </source>
</evidence>
<keyword evidence="9" id="KW-0317">Glutathione biosynthesis</keyword>
<comment type="pathway">
    <text evidence="9">Sulfur metabolism; glutathione metabolism.</text>
</comment>
<dbReference type="Gene3D" id="3.60.20.40">
    <property type="match status" value="1"/>
</dbReference>
<accession>A0ABV6BDX1</accession>
<evidence type="ECO:0000313" key="12">
    <source>
        <dbReference type="Proteomes" id="UP001589813"/>
    </source>
</evidence>
<dbReference type="InterPro" id="IPR043138">
    <property type="entry name" value="GGT_lsub"/>
</dbReference>
<gene>
    <name evidence="11" type="primary">ggt</name>
    <name evidence="11" type="ORF">ACFFJP_08250</name>
</gene>
<feature type="signal peptide" evidence="10">
    <location>
        <begin position="1"/>
        <end position="29"/>
    </location>
</feature>
<dbReference type="Proteomes" id="UP001589813">
    <property type="component" value="Unassembled WGS sequence"/>
</dbReference>
<comment type="subunit">
    <text evidence="9">This enzyme consists of two polypeptide chains, which are synthesized in precursor form from a single polypeptide.</text>
</comment>
<dbReference type="InterPro" id="IPR029055">
    <property type="entry name" value="Ntn_hydrolases_N"/>
</dbReference>
<organism evidence="11 12">
    <name type="scientific">Rheinheimera tilapiae</name>
    <dbReference type="NCBI Taxonomy" id="875043"/>
    <lineage>
        <taxon>Bacteria</taxon>
        <taxon>Pseudomonadati</taxon>
        <taxon>Pseudomonadota</taxon>
        <taxon>Gammaproteobacteria</taxon>
        <taxon>Chromatiales</taxon>
        <taxon>Chromatiaceae</taxon>
        <taxon>Rheinheimera</taxon>
    </lineage>
</organism>
<proteinExistence type="inferred from homology"/>
<dbReference type="EC" id="3.4.19.13" evidence="9"/>
<dbReference type="GO" id="GO:0103068">
    <property type="term" value="F:leukotriene C4 gamma-glutamyl transferase activity"/>
    <property type="evidence" value="ECO:0007669"/>
    <property type="project" value="UniProtKB-EC"/>
</dbReference>
<keyword evidence="10" id="KW-0732">Signal</keyword>
<evidence type="ECO:0000256" key="4">
    <source>
        <dbReference type="ARBA" id="ARBA00022679"/>
    </source>
</evidence>
<comment type="caution">
    <text evidence="11">The sequence shown here is derived from an EMBL/GenBank/DDBJ whole genome shotgun (WGS) entry which is preliminary data.</text>
</comment>
<comment type="similarity">
    <text evidence="3 9">Belongs to the gamma-glutamyltransferase family.</text>
</comment>